<feature type="compositionally biased region" description="Low complexity" evidence="4">
    <location>
        <begin position="81"/>
        <end position="98"/>
    </location>
</feature>
<dbReference type="InterPro" id="IPR003107">
    <property type="entry name" value="HAT"/>
</dbReference>
<feature type="compositionally biased region" description="Basic and acidic residues" evidence="4">
    <location>
        <begin position="217"/>
        <end position="252"/>
    </location>
</feature>
<dbReference type="Pfam" id="PF08424">
    <property type="entry name" value="NRDE-2"/>
    <property type="match status" value="1"/>
</dbReference>
<dbReference type="InterPro" id="IPR013633">
    <property type="entry name" value="NRDE-2"/>
</dbReference>
<evidence type="ECO:0000256" key="1">
    <source>
        <dbReference type="ARBA" id="ARBA00004123"/>
    </source>
</evidence>
<dbReference type="EMBL" id="JAAAIP010000208">
    <property type="protein sequence ID" value="KAG0322542.1"/>
    <property type="molecule type" value="Genomic_DNA"/>
</dbReference>
<feature type="compositionally biased region" description="Basic and acidic residues" evidence="4">
    <location>
        <begin position="165"/>
        <end position="202"/>
    </location>
</feature>
<feature type="compositionally biased region" description="Acidic residues" evidence="4">
    <location>
        <begin position="455"/>
        <end position="472"/>
    </location>
</feature>
<feature type="compositionally biased region" description="Basic and acidic residues" evidence="4">
    <location>
        <begin position="115"/>
        <end position="156"/>
    </location>
</feature>
<feature type="compositionally biased region" description="Polar residues" evidence="4">
    <location>
        <begin position="203"/>
        <end position="216"/>
    </location>
</feature>
<evidence type="ECO:0000313" key="5">
    <source>
        <dbReference type="EMBL" id="KAG0322542.1"/>
    </source>
</evidence>
<dbReference type="GO" id="GO:0071013">
    <property type="term" value="C:catalytic step 2 spliceosome"/>
    <property type="evidence" value="ECO:0007669"/>
    <property type="project" value="TreeGrafter"/>
</dbReference>
<feature type="region of interest" description="Disordered" evidence="4">
    <location>
        <begin position="1237"/>
        <end position="1268"/>
    </location>
</feature>
<gene>
    <name evidence="5" type="ORF">BGZ99_003258</name>
</gene>
<feature type="compositionally biased region" description="Polar residues" evidence="4">
    <location>
        <begin position="19"/>
        <end position="30"/>
    </location>
</feature>
<dbReference type="InterPro" id="IPR011990">
    <property type="entry name" value="TPR-like_helical_dom_sf"/>
</dbReference>
<comment type="similarity">
    <text evidence="2">Belongs to the NRDE2 family.</text>
</comment>
<proteinExistence type="inferred from homology"/>
<dbReference type="Gene3D" id="1.25.40.10">
    <property type="entry name" value="Tetratricopeptide repeat domain"/>
    <property type="match status" value="2"/>
</dbReference>
<name>A0A9P6UWL0_9FUNG</name>
<evidence type="ECO:0000256" key="2">
    <source>
        <dbReference type="ARBA" id="ARBA00009265"/>
    </source>
</evidence>
<dbReference type="Proteomes" id="UP000738325">
    <property type="component" value="Unassembled WGS sequence"/>
</dbReference>
<keyword evidence="3" id="KW-0539">Nucleus</keyword>
<dbReference type="PANTHER" id="PTHR13471">
    <property type="entry name" value="TETRATRICOPEPTIDE-LIKE HELICAL"/>
    <property type="match status" value="1"/>
</dbReference>
<dbReference type="OrthoDB" id="297219at2759"/>
<comment type="caution">
    <text evidence="5">The sequence shown here is derived from an EMBL/GenBank/DDBJ whole genome shotgun (WGS) entry which is preliminary data.</text>
</comment>
<evidence type="ECO:0008006" key="7">
    <source>
        <dbReference type="Google" id="ProtNLM"/>
    </source>
</evidence>
<evidence type="ECO:0000256" key="4">
    <source>
        <dbReference type="SAM" id="MobiDB-lite"/>
    </source>
</evidence>
<comment type="subcellular location">
    <subcellularLocation>
        <location evidence="1">Nucleus</location>
    </subcellularLocation>
</comment>
<evidence type="ECO:0000313" key="6">
    <source>
        <dbReference type="Proteomes" id="UP000738325"/>
    </source>
</evidence>
<feature type="region of interest" description="Disordered" evidence="4">
    <location>
        <begin position="1456"/>
        <end position="1481"/>
    </location>
</feature>
<reference evidence="5" key="1">
    <citation type="journal article" date="2020" name="Fungal Divers.">
        <title>Resolving the Mortierellaceae phylogeny through synthesis of multi-gene phylogenetics and phylogenomics.</title>
        <authorList>
            <person name="Vandepol N."/>
            <person name="Liber J."/>
            <person name="Desiro A."/>
            <person name="Na H."/>
            <person name="Kennedy M."/>
            <person name="Barry K."/>
            <person name="Grigoriev I.V."/>
            <person name="Miller A.N."/>
            <person name="O'Donnell K."/>
            <person name="Stajich J.E."/>
            <person name="Bonito G."/>
        </authorList>
    </citation>
    <scope>NUCLEOTIDE SEQUENCE</scope>
    <source>
        <strain evidence="5">REB-010B</strain>
    </source>
</reference>
<dbReference type="PANTHER" id="PTHR13471:SF0">
    <property type="entry name" value="NUCLEAR EXOSOME REGULATOR NRDE2"/>
    <property type="match status" value="1"/>
</dbReference>
<sequence>MSNSPRPAPFSAQVLDSLDLSTSNAQNTLQKRADPGVQLAPSVKPPSFDSFPDIAPLAPSFDSFPDITPLAPSSGAPTWNSFASSSSPIDTPSSNLSSLAMADPSKSKKKKKREHKEEHEPKKENKDRDRTYANEEHRRHRDDNGDSRDRQKDRGERKRSRSRGRGYDGDRSSSRTWSHRDDVQRSDQRGRDDRSETKDPRRSSINIKSNVGSNRQNESRDQHRQSKDRPERSDERNSSRYQDRDRDRDHHRSSTTSNNRHGSGSHSRDHGNRSPDRKRSRIDEVRSRKDETKSRKDESLSSRGKQPVRPNIPTQRLSGSGSTDKNHKPGTWIIDVKGDKDAIRYDGLELSSIPLYFRAGDGRVIGLPGHERIDFAKTRALGGRTILMRVPGQEPRALRYSDPNATWRDKSQEYRRITRAKAEELARTLDTSRQDPSFIPLDIRSGVKKHGPSSDSDDSEDEIDRDDEDEDMVERKKKVDYRDIHGKSVHKDEDEDLLQTISDQEEEGAESALDVLKRRKMMLDGELRKDSKQPEKWLEFIAVEDEIDLVSNKRSAKAANAHSAGHLEIKMSIFERALASNPTSEHLLLEYMTACRNFWEPAKVLAKWDELLHSDKIQTAWPGLWIEYLDFRQRQFLSFSVKSFERALEDALNRLGGLARLTWLAMQRNADNIELQTQLVKVESVMIHIVARAWTFLKQAGYIERAQAIIQGQVEFLFNMPPSLEKESWEIQIGSLEEYWDSELPRFGEKDAKGWTHYVTEEDEVAMESQLEQTKLPSKEAPDMEFLRAFADNEVERYQYTRWAKFEKELDTLCWFPIRTTEDLPDEIEDDPYGVIIFDDIRPFIVTLYTREARLQFVDCMFNFLGIPLNSLVGSNGLRSLNLTPLLKAGKPNGPYNPYFHDGLLLNVGMDVRSTLDANVGLKRFFPEFEDPRKRIERVKEEIKREQELREPEERDWSRVWQIPLCLFPQGPDTIFGKMGDSESTTQYSWATVSRHEEVQISNKLFIRNTFQQLMEVVPLPKAYRRGLSLYHLMYEALDTLSTSKCQKLAKKYLKGDRMDLELWNGYAQAERALGRISEARKIYSTALSMYQTLPAENQSRVPMIYRYFSQLEWEQGRPGVALAILVAFAEGTIIDISTENQTDMPKPSPTRLIKSRQFYAQKVAQLSLVRPASSSDETVGGKWMEPAVDLIVCFAWFEYLSCSTEVSRLESGIKVFENAIQELDFRNADCEIEVPIDSVGGGRSDQDALRQRQRQQHHQPGQSSSLAALADLEAEKRTVKKKICTGVEAEMVWIQLARLVYLHSLQVTMASHLLSREHSELGSRSGGVGFQPRDLRRVVQAGLERFPNSTILQSLFFWSEAKQRLHGRVRKWVSEQLARKQGTQRVSGGGPLGSQGPLWMFGLFYELWQQEPYNVHVVRSLLESVLESSTRSSFGSSPTLWIMYIELEMRESVRSQLDSSNGGKKDKDKHKNKKPSRVDLGVESGGRVKQLLMRALNDCPWSKDLYLLAFEPRMKALFSIDELEQLFRTMLEKEIRVRHEIPEREQSDVAMSLALPDDTI</sequence>
<organism evidence="5 6">
    <name type="scientific">Dissophora globulifera</name>
    <dbReference type="NCBI Taxonomy" id="979702"/>
    <lineage>
        <taxon>Eukaryota</taxon>
        <taxon>Fungi</taxon>
        <taxon>Fungi incertae sedis</taxon>
        <taxon>Mucoromycota</taxon>
        <taxon>Mortierellomycotina</taxon>
        <taxon>Mortierellomycetes</taxon>
        <taxon>Mortierellales</taxon>
        <taxon>Mortierellaceae</taxon>
        <taxon>Dissophora</taxon>
    </lineage>
</organism>
<feature type="region of interest" description="Disordered" evidence="4">
    <location>
        <begin position="426"/>
        <end position="479"/>
    </location>
</feature>
<protein>
    <recommendedName>
        <fullName evidence="7">NRDE-2, necessary for RNA interference-domain-containing protein</fullName>
    </recommendedName>
</protein>
<evidence type="ECO:0000256" key="3">
    <source>
        <dbReference type="ARBA" id="ARBA00023242"/>
    </source>
</evidence>
<feature type="compositionally biased region" description="Polar residues" evidence="4">
    <location>
        <begin position="312"/>
        <end position="323"/>
    </location>
</feature>
<dbReference type="GO" id="GO:1902369">
    <property type="term" value="P:negative regulation of RNA catabolic process"/>
    <property type="evidence" value="ECO:0007669"/>
    <property type="project" value="TreeGrafter"/>
</dbReference>
<dbReference type="GO" id="GO:0006396">
    <property type="term" value="P:RNA processing"/>
    <property type="evidence" value="ECO:0007669"/>
    <property type="project" value="InterPro"/>
</dbReference>
<feature type="compositionally biased region" description="Low complexity" evidence="4">
    <location>
        <begin position="1259"/>
        <end position="1268"/>
    </location>
</feature>
<dbReference type="SUPFAM" id="SSF48452">
    <property type="entry name" value="TPR-like"/>
    <property type="match status" value="2"/>
</dbReference>
<keyword evidence="6" id="KW-1185">Reference proteome</keyword>
<accession>A0A9P6UWL0</accession>
<feature type="compositionally biased region" description="Basic and acidic residues" evidence="4">
    <location>
        <begin position="266"/>
        <end position="300"/>
    </location>
</feature>
<dbReference type="SMART" id="SM00386">
    <property type="entry name" value="HAT"/>
    <property type="match status" value="5"/>
</dbReference>
<feature type="region of interest" description="Disordered" evidence="4">
    <location>
        <begin position="1"/>
        <end position="331"/>
    </location>
</feature>
<dbReference type="GO" id="GO:0031048">
    <property type="term" value="P:regulatory ncRNA-mediated heterochromatin formation"/>
    <property type="evidence" value="ECO:0007669"/>
    <property type="project" value="TreeGrafter"/>
</dbReference>